<sequence length="85" mass="9262">MSACGDGSELARSLEGNGIGSDPMRMIMIHSWIISVTLSILAWAIHSSDAYYVVDYAINPEICYRAQVTSELVGLEFKADFESSA</sequence>
<evidence type="ECO:0000313" key="3">
    <source>
        <dbReference type="Proteomes" id="UP000219338"/>
    </source>
</evidence>
<accession>A0A284RY95</accession>
<evidence type="ECO:0000256" key="1">
    <source>
        <dbReference type="SAM" id="Phobius"/>
    </source>
</evidence>
<keyword evidence="1" id="KW-0812">Transmembrane</keyword>
<keyword evidence="1" id="KW-1133">Transmembrane helix</keyword>
<protein>
    <submittedName>
        <fullName evidence="2">Uncharacterized protein</fullName>
    </submittedName>
</protein>
<keyword evidence="1" id="KW-0472">Membrane</keyword>
<dbReference type="AlphaFoldDB" id="A0A284RY95"/>
<dbReference type="EMBL" id="FUEG01000021">
    <property type="protein sequence ID" value="SJL13716.1"/>
    <property type="molecule type" value="Genomic_DNA"/>
</dbReference>
<proteinExistence type="predicted"/>
<dbReference type="Proteomes" id="UP000219338">
    <property type="component" value="Unassembled WGS sequence"/>
</dbReference>
<gene>
    <name evidence="2" type="ORF">ARMOST_17164</name>
</gene>
<evidence type="ECO:0000313" key="2">
    <source>
        <dbReference type="EMBL" id="SJL13716.1"/>
    </source>
</evidence>
<feature type="transmembrane region" description="Helical" evidence="1">
    <location>
        <begin position="27"/>
        <end position="46"/>
    </location>
</feature>
<organism evidence="2 3">
    <name type="scientific">Armillaria ostoyae</name>
    <name type="common">Armillaria root rot fungus</name>
    <dbReference type="NCBI Taxonomy" id="47428"/>
    <lineage>
        <taxon>Eukaryota</taxon>
        <taxon>Fungi</taxon>
        <taxon>Dikarya</taxon>
        <taxon>Basidiomycota</taxon>
        <taxon>Agaricomycotina</taxon>
        <taxon>Agaricomycetes</taxon>
        <taxon>Agaricomycetidae</taxon>
        <taxon>Agaricales</taxon>
        <taxon>Marasmiineae</taxon>
        <taxon>Physalacriaceae</taxon>
        <taxon>Armillaria</taxon>
    </lineage>
</organism>
<keyword evidence="3" id="KW-1185">Reference proteome</keyword>
<reference evidence="3" key="1">
    <citation type="journal article" date="2017" name="Nat. Ecol. Evol.">
        <title>Genome expansion and lineage-specific genetic innovations in the forest pathogenic fungi Armillaria.</title>
        <authorList>
            <person name="Sipos G."/>
            <person name="Prasanna A.N."/>
            <person name="Walter M.C."/>
            <person name="O'Connor E."/>
            <person name="Balint B."/>
            <person name="Krizsan K."/>
            <person name="Kiss B."/>
            <person name="Hess J."/>
            <person name="Varga T."/>
            <person name="Slot J."/>
            <person name="Riley R."/>
            <person name="Boka B."/>
            <person name="Rigling D."/>
            <person name="Barry K."/>
            <person name="Lee J."/>
            <person name="Mihaltcheva S."/>
            <person name="LaButti K."/>
            <person name="Lipzen A."/>
            <person name="Waldron R."/>
            <person name="Moloney N.M."/>
            <person name="Sperisen C."/>
            <person name="Kredics L."/>
            <person name="Vagvoelgyi C."/>
            <person name="Patrignani A."/>
            <person name="Fitzpatrick D."/>
            <person name="Nagy I."/>
            <person name="Doyle S."/>
            <person name="Anderson J.B."/>
            <person name="Grigoriev I.V."/>
            <person name="Gueldener U."/>
            <person name="Muensterkoetter M."/>
            <person name="Nagy L.G."/>
        </authorList>
    </citation>
    <scope>NUCLEOTIDE SEQUENCE [LARGE SCALE GENOMIC DNA]</scope>
    <source>
        <strain evidence="3">C18/9</strain>
    </source>
</reference>
<name>A0A284RY95_ARMOS</name>